<feature type="domain" description="CinA C-terminal" evidence="1">
    <location>
        <begin position="8"/>
        <end position="125"/>
    </location>
</feature>
<protein>
    <submittedName>
        <fullName evidence="2">Putative competence-damage inducible protein</fullName>
    </submittedName>
</protein>
<gene>
    <name evidence="2" type="primary">cinA_2</name>
    <name evidence="2" type="ORF">CA85_15700</name>
</gene>
<dbReference type="NCBIfam" id="TIGR00199">
    <property type="entry name" value="PncC_domain"/>
    <property type="match status" value="1"/>
</dbReference>
<dbReference type="Pfam" id="PF02464">
    <property type="entry name" value="CinA"/>
    <property type="match status" value="1"/>
</dbReference>
<dbReference type="InterPro" id="IPR008136">
    <property type="entry name" value="CinA_C"/>
</dbReference>
<evidence type="ECO:0000313" key="3">
    <source>
        <dbReference type="Proteomes" id="UP000318053"/>
    </source>
</evidence>
<evidence type="ECO:0000313" key="2">
    <source>
        <dbReference type="EMBL" id="TWT73103.1"/>
    </source>
</evidence>
<accession>A0A5C5YE57</accession>
<dbReference type="Gene3D" id="3.90.950.20">
    <property type="entry name" value="CinA-like"/>
    <property type="match status" value="1"/>
</dbReference>
<name>A0A5C5YE57_9BACT</name>
<reference evidence="2 3" key="1">
    <citation type="submission" date="2019-02" db="EMBL/GenBank/DDBJ databases">
        <title>Deep-cultivation of Planctomycetes and their phenomic and genomic characterization uncovers novel biology.</title>
        <authorList>
            <person name="Wiegand S."/>
            <person name="Jogler M."/>
            <person name="Boedeker C."/>
            <person name="Pinto D."/>
            <person name="Vollmers J."/>
            <person name="Rivas-Marin E."/>
            <person name="Kohn T."/>
            <person name="Peeters S.H."/>
            <person name="Heuer A."/>
            <person name="Rast P."/>
            <person name="Oberbeckmann S."/>
            <person name="Bunk B."/>
            <person name="Jeske O."/>
            <person name="Meyerdierks A."/>
            <person name="Storesund J.E."/>
            <person name="Kallscheuer N."/>
            <person name="Luecker S."/>
            <person name="Lage O.M."/>
            <person name="Pohl T."/>
            <person name="Merkel B.J."/>
            <person name="Hornburger P."/>
            <person name="Mueller R.-W."/>
            <person name="Bruemmer F."/>
            <person name="Labrenz M."/>
            <person name="Spormann A.M."/>
            <person name="Op Den Camp H."/>
            <person name="Overmann J."/>
            <person name="Amann R."/>
            <person name="Jetten M.S.M."/>
            <person name="Mascher T."/>
            <person name="Medema M.H."/>
            <person name="Devos D.P."/>
            <person name="Kaster A.-K."/>
            <person name="Ovreas L."/>
            <person name="Rohde M."/>
            <person name="Galperin M.Y."/>
            <person name="Jogler C."/>
        </authorList>
    </citation>
    <scope>NUCLEOTIDE SEQUENCE [LARGE SCALE GENOMIC DNA]</scope>
    <source>
        <strain evidence="2 3">CA85</strain>
    </source>
</reference>
<dbReference type="Proteomes" id="UP000318053">
    <property type="component" value="Unassembled WGS sequence"/>
</dbReference>
<comment type="caution">
    <text evidence="2">The sequence shown here is derived from an EMBL/GenBank/DDBJ whole genome shotgun (WGS) entry which is preliminary data.</text>
</comment>
<dbReference type="AlphaFoldDB" id="A0A5C5YE57"/>
<proteinExistence type="predicted"/>
<evidence type="ECO:0000259" key="1">
    <source>
        <dbReference type="Pfam" id="PF02464"/>
    </source>
</evidence>
<organism evidence="2 3">
    <name type="scientific">Allorhodopirellula solitaria</name>
    <dbReference type="NCBI Taxonomy" id="2527987"/>
    <lineage>
        <taxon>Bacteria</taxon>
        <taxon>Pseudomonadati</taxon>
        <taxon>Planctomycetota</taxon>
        <taxon>Planctomycetia</taxon>
        <taxon>Pirellulales</taxon>
        <taxon>Pirellulaceae</taxon>
        <taxon>Allorhodopirellula</taxon>
    </lineage>
</organism>
<dbReference type="InterPro" id="IPR036653">
    <property type="entry name" value="CinA-like_C"/>
</dbReference>
<dbReference type="RefSeq" id="WP_146390676.1">
    <property type="nucleotide sequence ID" value="NZ_SJPK01000003.1"/>
</dbReference>
<dbReference type="OrthoDB" id="281405at2"/>
<dbReference type="EMBL" id="SJPK01000003">
    <property type="protein sequence ID" value="TWT73103.1"/>
    <property type="molecule type" value="Genomic_DNA"/>
</dbReference>
<sequence length="172" mass="18652">MTPSNFTAAAQLVDQLRRSTSRIALAESCTCGMTAALLGGVPGASEVFCGSAVTYRESVKSDWLGVETSTLREFTAESQQTTDEMARCLLDRTREADWCAAITGHLGPNAPRPIDGRVYVSLACRPVRQSDDPIVCRHDFVLKATARVERQVEAAQTLIGWILDQTATSSRS</sequence>
<keyword evidence="3" id="KW-1185">Reference proteome</keyword>
<dbReference type="SUPFAM" id="SSF142433">
    <property type="entry name" value="CinA-like"/>
    <property type="match status" value="1"/>
</dbReference>